<dbReference type="OrthoDB" id="73842at2759"/>
<reference evidence="2 3" key="1">
    <citation type="submission" date="2012-04" db="EMBL/GenBank/DDBJ databases">
        <title>The Genome Sequence of Saprolegnia declina VS20.</title>
        <authorList>
            <consortium name="The Broad Institute Genome Sequencing Platform"/>
            <person name="Russ C."/>
            <person name="Nusbaum C."/>
            <person name="Tyler B."/>
            <person name="van West P."/>
            <person name="Dieguez-Uribeondo J."/>
            <person name="de Bruijn I."/>
            <person name="Tripathy S."/>
            <person name="Jiang R."/>
            <person name="Young S.K."/>
            <person name="Zeng Q."/>
            <person name="Gargeya S."/>
            <person name="Fitzgerald M."/>
            <person name="Haas B."/>
            <person name="Abouelleil A."/>
            <person name="Alvarado L."/>
            <person name="Arachchi H.M."/>
            <person name="Berlin A."/>
            <person name="Chapman S.B."/>
            <person name="Goldberg J."/>
            <person name="Griggs A."/>
            <person name="Gujja S."/>
            <person name="Hansen M."/>
            <person name="Howarth C."/>
            <person name="Imamovic A."/>
            <person name="Larimer J."/>
            <person name="McCowen C."/>
            <person name="Montmayeur A."/>
            <person name="Murphy C."/>
            <person name="Neiman D."/>
            <person name="Pearson M."/>
            <person name="Priest M."/>
            <person name="Roberts A."/>
            <person name="Saif S."/>
            <person name="Shea T."/>
            <person name="Sisk P."/>
            <person name="Sykes S."/>
            <person name="Wortman J."/>
            <person name="Nusbaum C."/>
            <person name="Birren B."/>
        </authorList>
    </citation>
    <scope>NUCLEOTIDE SEQUENCE [LARGE SCALE GENOMIC DNA]</scope>
    <source>
        <strain evidence="2 3">VS20</strain>
    </source>
</reference>
<protein>
    <submittedName>
        <fullName evidence="2">Uncharacterized protein</fullName>
    </submittedName>
</protein>
<organism evidence="2 3">
    <name type="scientific">Saprolegnia diclina (strain VS20)</name>
    <dbReference type="NCBI Taxonomy" id="1156394"/>
    <lineage>
        <taxon>Eukaryota</taxon>
        <taxon>Sar</taxon>
        <taxon>Stramenopiles</taxon>
        <taxon>Oomycota</taxon>
        <taxon>Saprolegniomycetes</taxon>
        <taxon>Saprolegniales</taxon>
        <taxon>Saprolegniaceae</taxon>
        <taxon>Saprolegnia</taxon>
    </lineage>
</organism>
<keyword evidence="3" id="KW-1185">Reference proteome</keyword>
<evidence type="ECO:0000313" key="3">
    <source>
        <dbReference type="Proteomes" id="UP000030762"/>
    </source>
</evidence>
<dbReference type="GeneID" id="19944367"/>
<dbReference type="OMA" id="WERLAKD"/>
<gene>
    <name evidence="2" type="ORF">SDRG_03640</name>
</gene>
<evidence type="ECO:0000256" key="1">
    <source>
        <dbReference type="SAM" id="Coils"/>
    </source>
</evidence>
<feature type="coiled-coil region" evidence="1">
    <location>
        <begin position="50"/>
        <end position="114"/>
    </location>
</feature>
<dbReference type="Proteomes" id="UP000030762">
    <property type="component" value="Unassembled WGS sequence"/>
</dbReference>
<proteinExistence type="predicted"/>
<dbReference type="AlphaFoldDB" id="T0S314"/>
<accession>T0S314</accession>
<sequence length="375" mass="42774">MNEAWTETAFDGLDFSVDDAQLLATMMGQTPAPAPPSLRERQRLSLQAHRKRQAEELAFLKRTVDDLQSQLSQLNQVQVLQEIMAPPSRWERLAKDERRRQVEASQENRRLKAALEEQVQFAESLAKLVHKKPRLQLYADSPSDAWKQFKLVADPLVRLQAFHAIVDRDYAKTDSAFVEAHLHDAVEPRREHVPRIEGGIVLLQTIVLVRWQVAFDMTAAAIWDVLRGVVPMAHVPGSYTQLTNVDAHTSYVSSLRHLKLGCMQRRIITKRYIESPTRWIIVCRNVHDDEVLPLDATAGISEEVMWVLIERERHETVIKYFRKARPPLVMQPSASVDATSICEYLIELSQKHTVGFENTILDLIEVSALQAASLV</sequence>
<dbReference type="CDD" id="cd14686">
    <property type="entry name" value="bZIP"/>
    <property type="match status" value="1"/>
</dbReference>
<keyword evidence="1" id="KW-0175">Coiled coil</keyword>
<dbReference type="RefSeq" id="XP_008607499.1">
    <property type="nucleotide sequence ID" value="XM_008609277.1"/>
</dbReference>
<dbReference type="EMBL" id="JH767139">
    <property type="protein sequence ID" value="EQC39438.1"/>
    <property type="molecule type" value="Genomic_DNA"/>
</dbReference>
<dbReference type="VEuPathDB" id="FungiDB:SDRG_03640"/>
<name>T0S314_SAPDV</name>
<evidence type="ECO:0000313" key="2">
    <source>
        <dbReference type="EMBL" id="EQC39438.1"/>
    </source>
</evidence>
<dbReference type="InParanoid" id="T0S314"/>